<dbReference type="NCBIfam" id="TIGR01740">
    <property type="entry name" value="pyrF"/>
    <property type="match status" value="1"/>
</dbReference>
<feature type="binding site" evidence="9 11">
    <location>
        <position position="21"/>
    </location>
    <ligand>
        <name>substrate</name>
    </ligand>
</feature>
<dbReference type="FunFam" id="3.20.20.70:FF:000015">
    <property type="entry name" value="Orotidine 5'-phosphate decarboxylase"/>
    <property type="match status" value="1"/>
</dbReference>
<dbReference type="Proteomes" id="UP000267654">
    <property type="component" value="Unassembled WGS sequence"/>
</dbReference>
<evidence type="ECO:0000256" key="6">
    <source>
        <dbReference type="ARBA" id="ARBA00023239"/>
    </source>
</evidence>
<evidence type="ECO:0000313" key="15">
    <source>
        <dbReference type="Proteomes" id="UP000267654"/>
    </source>
</evidence>
<evidence type="ECO:0000256" key="1">
    <source>
        <dbReference type="ARBA" id="ARBA00002356"/>
    </source>
</evidence>
<dbReference type="Gene3D" id="3.20.20.70">
    <property type="entry name" value="Aldolase class I"/>
    <property type="match status" value="1"/>
</dbReference>
<evidence type="ECO:0000256" key="8">
    <source>
        <dbReference type="ARBA" id="ARBA00061012"/>
    </source>
</evidence>
<evidence type="ECO:0000259" key="12">
    <source>
        <dbReference type="SMART" id="SM00934"/>
    </source>
</evidence>
<comment type="caution">
    <text evidence="14">The sequence shown here is derived from an EMBL/GenBank/DDBJ whole genome shotgun (WGS) entry which is preliminary data.</text>
</comment>
<dbReference type="UniPathway" id="UPA00070">
    <property type="reaction ID" value="UER00120"/>
</dbReference>
<evidence type="ECO:0000256" key="7">
    <source>
        <dbReference type="ARBA" id="ARBA00049157"/>
    </source>
</evidence>
<dbReference type="CDD" id="cd04725">
    <property type="entry name" value="OMP_decarboxylase_like"/>
    <property type="match status" value="1"/>
</dbReference>
<dbReference type="HAMAP" id="MF_01200_B">
    <property type="entry name" value="OMPdecase_type1_B"/>
    <property type="match status" value="1"/>
</dbReference>
<comment type="similarity">
    <text evidence="8 9">Belongs to the OMP decarboxylase family. Type 1 subfamily.</text>
</comment>
<keyword evidence="4 9" id="KW-0210">Decarboxylase</keyword>
<feature type="domain" description="Orotidine 5'-phosphate decarboxylase" evidence="12">
    <location>
        <begin position="15"/>
        <end position="236"/>
    </location>
</feature>
<evidence type="ECO:0000256" key="2">
    <source>
        <dbReference type="ARBA" id="ARBA00004861"/>
    </source>
</evidence>
<dbReference type="InterPro" id="IPR011060">
    <property type="entry name" value="RibuloseP-bd_barrel"/>
</dbReference>
<dbReference type="PANTHER" id="PTHR32119:SF2">
    <property type="entry name" value="OROTIDINE 5'-PHOSPHATE DECARBOXYLASE"/>
    <property type="match status" value="1"/>
</dbReference>
<feature type="active site" description="For OMPdecase activity" evidence="10">
    <location>
        <position position="75"/>
    </location>
</feature>
<dbReference type="NCBIfam" id="NF001273">
    <property type="entry name" value="PRK00230.1"/>
    <property type="match status" value="1"/>
</dbReference>
<gene>
    <name evidence="9" type="primary">pyrF</name>
    <name evidence="14" type="ORF">DRI96_00875</name>
    <name evidence="13" type="ORF">ENG47_01490</name>
</gene>
<feature type="binding site" evidence="9 11">
    <location>
        <position position="129"/>
    </location>
    <ligand>
        <name>substrate</name>
    </ligand>
</feature>
<evidence type="ECO:0000256" key="10">
    <source>
        <dbReference type="PIRSR" id="PIRSR614732-1"/>
    </source>
</evidence>
<dbReference type="AlphaFoldDB" id="A0A662DH38"/>
<sequence>MVKGKNMGNFKPEDRIILALDVDGIEEVKKIVGKLRGKVGLFKVGIRLFFHYGPSVVELVKKAGGKVFLDVKLYDIPSVVESAVKIIGRMKVDMLTLHTLGGVEMMRRACSALKKESSDVKLIGVTLLTSYDERALKDDLGMEGSIEEKVLFLAGKAKEAGLDGVVCSGREIRILKDTFGNDFILVVPGIRMGKVKKDEQKRVLTPEDAISRGADYLVIGRPILKAPDKMAAVNEIIKRITPFSGGLR</sequence>
<feature type="active site" description="Proton donor" evidence="9">
    <location>
        <position position="72"/>
    </location>
</feature>
<evidence type="ECO:0000313" key="13">
    <source>
        <dbReference type="EMBL" id="HDN84416.1"/>
    </source>
</evidence>
<dbReference type="Proteomes" id="UP000885660">
    <property type="component" value="Unassembled WGS sequence"/>
</dbReference>
<evidence type="ECO:0000256" key="9">
    <source>
        <dbReference type="HAMAP-Rule" id="MF_01200"/>
    </source>
</evidence>
<evidence type="ECO:0000256" key="3">
    <source>
        <dbReference type="ARBA" id="ARBA00011738"/>
    </source>
</evidence>
<accession>A0A662DH38</accession>
<feature type="active site" description="For OMPdecase activity" evidence="10">
    <location>
        <position position="72"/>
    </location>
</feature>
<feature type="binding site" evidence="9 11">
    <location>
        <position position="221"/>
    </location>
    <ligand>
        <name>substrate</name>
    </ligand>
</feature>
<dbReference type="InterPro" id="IPR001754">
    <property type="entry name" value="OMPdeCOase_dom"/>
</dbReference>
<comment type="subunit">
    <text evidence="3 9">Homodimer.</text>
</comment>
<reference evidence="14 15" key="1">
    <citation type="submission" date="2018-06" db="EMBL/GenBank/DDBJ databases">
        <title>Extensive metabolic versatility and redundancy in microbially diverse, dynamic hydrothermal sediments.</title>
        <authorList>
            <person name="Dombrowski N."/>
            <person name="Teske A."/>
            <person name="Baker B.J."/>
        </authorList>
    </citation>
    <scope>NUCLEOTIDE SEQUENCE [LARGE SCALE GENOMIC DNA]</scope>
    <source>
        <strain evidence="14">B19_G9</strain>
    </source>
</reference>
<dbReference type="GO" id="GO:0044205">
    <property type="term" value="P:'de novo' UMP biosynthetic process"/>
    <property type="evidence" value="ECO:0007669"/>
    <property type="project" value="UniProtKB-UniRule"/>
</dbReference>
<proteinExistence type="inferred from homology"/>
<feature type="binding site" evidence="9 11">
    <location>
        <position position="43"/>
    </location>
    <ligand>
        <name>substrate</name>
    </ligand>
</feature>
<reference evidence="13" key="2">
    <citation type="journal article" date="2020" name="mSystems">
        <title>Genome- and Community-Level Interaction Insights into Carbon Utilization and Element Cycling Functions of Hydrothermarchaeota in Hydrothermal Sediment.</title>
        <authorList>
            <person name="Zhou Z."/>
            <person name="Liu Y."/>
            <person name="Xu W."/>
            <person name="Pan J."/>
            <person name="Luo Z.H."/>
            <person name="Li M."/>
        </authorList>
    </citation>
    <scope>NUCLEOTIDE SEQUENCE [LARGE SCALE GENOMIC DNA]</scope>
    <source>
        <strain evidence="13">HyVt-219</strain>
    </source>
</reference>
<dbReference type="InterPro" id="IPR013785">
    <property type="entry name" value="Aldolase_TIM"/>
</dbReference>
<dbReference type="SMART" id="SM00934">
    <property type="entry name" value="OMPdecase"/>
    <property type="match status" value="1"/>
</dbReference>
<dbReference type="GO" id="GO:0004590">
    <property type="term" value="F:orotidine-5'-phosphate decarboxylase activity"/>
    <property type="evidence" value="ECO:0007669"/>
    <property type="project" value="UniProtKB-UniRule"/>
</dbReference>
<dbReference type="PANTHER" id="PTHR32119">
    <property type="entry name" value="OROTIDINE 5'-PHOSPHATE DECARBOXYLASE"/>
    <property type="match status" value="1"/>
</dbReference>
<dbReference type="Pfam" id="PF00215">
    <property type="entry name" value="OMPdecase"/>
    <property type="match status" value="1"/>
</dbReference>
<evidence type="ECO:0000256" key="5">
    <source>
        <dbReference type="ARBA" id="ARBA00022975"/>
    </source>
</evidence>
<evidence type="ECO:0000256" key="4">
    <source>
        <dbReference type="ARBA" id="ARBA00022793"/>
    </source>
</evidence>
<comment type="pathway">
    <text evidence="2 9">Pyrimidine metabolism; UMP biosynthesis via de novo pathway; UMP from orotate: step 2/2.</text>
</comment>
<comment type="catalytic activity">
    <reaction evidence="7 9">
        <text>orotidine 5'-phosphate + H(+) = UMP + CO2</text>
        <dbReference type="Rhea" id="RHEA:11596"/>
        <dbReference type="ChEBI" id="CHEBI:15378"/>
        <dbReference type="ChEBI" id="CHEBI:16526"/>
        <dbReference type="ChEBI" id="CHEBI:57538"/>
        <dbReference type="ChEBI" id="CHEBI:57865"/>
        <dbReference type="EC" id="4.1.1.23"/>
    </reaction>
</comment>
<organism evidence="14 15">
    <name type="scientific">Aerophobetes bacterium</name>
    <dbReference type="NCBI Taxonomy" id="2030807"/>
    <lineage>
        <taxon>Bacteria</taxon>
        <taxon>Candidatus Aerophobota</taxon>
    </lineage>
</organism>
<keyword evidence="6 9" id="KW-0456">Lyase</keyword>
<comment type="function">
    <text evidence="1 9">Catalyzes the decarboxylation of orotidine 5'-monophosphate (OMP) to uridine 5'-monophosphate (UMP).</text>
</comment>
<dbReference type="GO" id="GO:0006207">
    <property type="term" value="P:'de novo' pyrimidine nucleobase biosynthetic process"/>
    <property type="evidence" value="ECO:0007669"/>
    <property type="project" value="InterPro"/>
</dbReference>
<feature type="binding site" evidence="9 11">
    <location>
        <position position="200"/>
    </location>
    <ligand>
        <name>substrate</name>
    </ligand>
</feature>
<keyword evidence="5 9" id="KW-0665">Pyrimidine biosynthesis</keyword>
<feature type="binding site" evidence="9">
    <location>
        <begin position="70"/>
        <end position="79"/>
    </location>
    <ligand>
        <name>substrate</name>
    </ligand>
</feature>
<dbReference type="EMBL" id="DRBC01000091">
    <property type="protein sequence ID" value="HDN84416.1"/>
    <property type="molecule type" value="Genomic_DNA"/>
</dbReference>
<evidence type="ECO:0000313" key="14">
    <source>
        <dbReference type="EMBL" id="RLE14815.1"/>
    </source>
</evidence>
<dbReference type="InterPro" id="IPR047596">
    <property type="entry name" value="OMPdecase_bac"/>
</dbReference>
<dbReference type="InterPro" id="IPR014732">
    <property type="entry name" value="OMPdecase"/>
</dbReference>
<dbReference type="EC" id="4.1.1.23" evidence="9"/>
<feature type="active site" description="For OMPdecase activity" evidence="10">
    <location>
        <position position="70"/>
    </location>
</feature>
<feature type="binding site" evidence="9 11">
    <location>
        <position position="220"/>
    </location>
    <ligand>
        <name>substrate</name>
    </ligand>
</feature>
<dbReference type="EMBL" id="QMQB01000021">
    <property type="protein sequence ID" value="RLE14815.1"/>
    <property type="molecule type" value="Genomic_DNA"/>
</dbReference>
<evidence type="ECO:0000256" key="11">
    <source>
        <dbReference type="PIRSR" id="PIRSR614732-2"/>
    </source>
</evidence>
<dbReference type="GO" id="GO:0005829">
    <property type="term" value="C:cytosol"/>
    <property type="evidence" value="ECO:0007669"/>
    <property type="project" value="TreeGrafter"/>
</dbReference>
<protein>
    <recommendedName>
        <fullName evidence="9">Orotidine 5'-phosphate decarboxylase</fullName>
        <ecNumber evidence="9">4.1.1.23</ecNumber>
    </recommendedName>
    <alternativeName>
        <fullName evidence="9">OMP decarboxylase</fullName>
        <shortName evidence="9">OMPDCase</shortName>
        <shortName evidence="9">OMPdecase</shortName>
    </alternativeName>
</protein>
<dbReference type="SUPFAM" id="SSF51366">
    <property type="entry name" value="Ribulose-phoshate binding barrel"/>
    <property type="match status" value="1"/>
</dbReference>
<feature type="binding site" evidence="9 11">
    <location>
        <position position="191"/>
    </location>
    <ligand>
        <name>substrate</name>
    </ligand>
</feature>
<name>A0A662DH38_UNCAE</name>